<evidence type="ECO:0000256" key="6">
    <source>
        <dbReference type="ARBA" id="ARBA00022737"/>
    </source>
</evidence>
<dbReference type="OrthoDB" id="1421090at2759"/>
<dbReference type="PROSITE" id="PS50104">
    <property type="entry name" value="TIR"/>
    <property type="match status" value="1"/>
</dbReference>
<dbReference type="SUPFAM" id="SSF52058">
    <property type="entry name" value="L domain-like"/>
    <property type="match status" value="3"/>
</dbReference>
<dbReference type="EMBL" id="OV651820">
    <property type="protein sequence ID" value="CAH1114176.1"/>
    <property type="molecule type" value="Genomic_DNA"/>
</dbReference>
<comment type="subcellular location">
    <subcellularLocation>
        <location evidence="1">Membrane</location>
        <topology evidence="1">Single-pass type I membrane protein</topology>
    </subcellularLocation>
</comment>
<reference evidence="14" key="1">
    <citation type="submission" date="2022-01" db="EMBL/GenBank/DDBJ databases">
        <authorList>
            <person name="King R."/>
        </authorList>
    </citation>
    <scope>NUCLEOTIDE SEQUENCE</scope>
</reference>
<sequence>MDASVIKGLFIIMAFLEVNSKNLCNVDKTRKCDCFNNGEYEFQCPAIKNNVLIKSTPNKNLEIECKDLDVFNMDFLPQYKAGDVKFVSFKYCPLPDDNFQPILTHFGINNFTIFKLENVTIPESSLNQTISKDLFRGLSNIKELELTNIYYKLEDDVLDYLPNLSNFVLDHSEVDDISTLKFPPSLKVLHLTGSIISDVPVGLFKNLNKLYQLHLWGNNITRIQNNTFVGLHNLTSLELSSNSIEDIEEDGFADLKKLRSINLRLNRLNKVSVNIFKHNKYLDNIRMEDNPKLVLPDYLFADLPNLDIVNLKNSGIEDVPENLFRGSKAVRTIKLHINRLKNLPERIFYELTKLENLDLSRNMLSSLPDEIFLSLNSLVDLNLSFNNLSNITNELFRKTEKLKILNLRYNKISFIEFNSFYYLGSLTSLDLSHNRFKMTYSINENPFNNILKLESLMLRNNLIEELPDFNNLIYLQTVDLSYNSIKDVPVHYIISQPSESLKLFNLSNNAIKYVDLKYVDVLLEANNPPRSQVQVDLQNNPLVCDCTNYDLVQYCQQMKPKVTAQIYLQVGGTRCTQPEIFQDIQIQQLKPENVSCEKPVKGCPKECKSFWRPFKSFLVFDCSNRNLTSFPKIPVNDHENVELNLIGNDIRGGLNSSLGYQNVKNLFLSNNKLQELKWIPQGIEKLTLDRNELTHLDPELLEIMNNASLKILKLSHNPWSCGCSALNLQIFIKDNFRKFQINSADVICRDDNKPLVEKRELCKSTSFILMIVLPILSFLLLTVASLVLYIYYRQEVKIWLFSKNLCLWFVSEEELDEDKIYDIFLSYSHRDEDFVIQNLLPVLETGPKPFKTCIHVRDWEGGEMILTHVNNSIANSRRTLVILSNNFLESEWGKVEFKSAHLKALEEGRTRLVVVKYGDLDEKRLDSDIKAYLSTNTYIEWGKPWFWNKLKYALPHSSKNGFYKSNQKHANVMLKIDDKFELTAPPLKQPESTPPVITLDPALLKKHPLHFNNVNSESNRPLEVPLVVNT</sequence>
<evidence type="ECO:0000256" key="2">
    <source>
        <dbReference type="ARBA" id="ARBA00009634"/>
    </source>
</evidence>
<dbReference type="PRINTS" id="PR01537">
    <property type="entry name" value="INTRLKN1R1F"/>
</dbReference>
<evidence type="ECO:0000256" key="1">
    <source>
        <dbReference type="ARBA" id="ARBA00004479"/>
    </source>
</evidence>
<evidence type="ECO:0000256" key="4">
    <source>
        <dbReference type="ARBA" id="ARBA00022692"/>
    </source>
</evidence>
<dbReference type="SMART" id="SM00364">
    <property type="entry name" value="LRR_BAC"/>
    <property type="match status" value="3"/>
</dbReference>
<dbReference type="Gene3D" id="3.80.10.10">
    <property type="entry name" value="Ribonuclease Inhibitor"/>
    <property type="match status" value="3"/>
</dbReference>
<dbReference type="GO" id="GO:0005886">
    <property type="term" value="C:plasma membrane"/>
    <property type="evidence" value="ECO:0007669"/>
    <property type="project" value="TreeGrafter"/>
</dbReference>
<keyword evidence="5 12" id="KW-0732">Signal</keyword>
<keyword evidence="10" id="KW-0325">Glycoprotein</keyword>
<dbReference type="GO" id="GO:0002224">
    <property type="term" value="P:toll-like receptor signaling pathway"/>
    <property type="evidence" value="ECO:0007669"/>
    <property type="project" value="TreeGrafter"/>
</dbReference>
<dbReference type="GO" id="GO:0038023">
    <property type="term" value="F:signaling receptor activity"/>
    <property type="evidence" value="ECO:0007669"/>
    <property type="project" value="TreeGrafter"/>
</dbReference>
<feature type="transmembrane region" description="Helical" evidence="11">
    <location>
        <begin position="767"/>
        <end position="792"/>
    </location>
</feature>
<dbReference type="Gene3D" id="3.40.50.10140">
    <property type="entry name" value="Toll/interleukin-1 receptor homology (TIR) domain"/>
    <property type="match status" value="1"/>
</dbReference>
<dbReference type="InterPro" id="IPR003591">
    <property type="entry name" value="Leu-rich_rpt_typical-subtyp"/>
</dbReference>
<evidence type="ECO:0000256" key="7">
    <source>
        <dbReference type="ARBA" id="ARBA00022989"/>
    </source>
</evidence>
<dbReference type="AlphaFoldDB" id="A0A9P0D9L3"/>
<dbReference type="Proteomes" id="UP001153636">
    <property type="component" value="Chromosome 8"/>
</dbReference>
<dbReference type="InterPro" id="IPR000483">
    <property type="entry name" value="Cys-rich_flank_reg_C"/>
</dbReference>
<feature type="chain" id="PRO_5040297533" description="TIR domain-containing protein" evidence="12">
    <location>
        <begin position="21"/>
        <end position="1030"/>
    </location>
</feature>
<dbReference type="SMART" id="SM00365">
    <property type="entry name" value="LRR_SD22"/>
    <property type="match status" value="5"/>
</dbReference>
<keyword evidence="8 11" id="KW-0472">Membrane</keyword>
<accession>A0A9P0D9L3</accession>
<keyword evidence="15" id="KW-1185">Reference proteome</keyword>
<dbReference type="SUPFAM" id="SSF52200">
    <property type="entry name" value="Toll/Interleukin receptor TIR domain"/>
    <property type="match status" value="1"/>
</dbReference>
<dbReference type="PANTHER" id="PTHR24365">
    <property type="entry name" value="TOLL-LIKE RECEPTOR"/>
    <property type="match status" value="1"/>
</dbReference>
<comment type="similarity">
    <text evidence="2">Belongs to the Toll-like receptor family.</text>
</comment>
<dbReference type="Pfam" id="PF01582">
    <property type="entry name" value="TIR"/>
    <property type="match status" value="1"/>
</dbReference>
<dbReference type="InterPro" id="IPR000157">
    <property type="entry name" value="TIR_dom"/>
</dbReference>
<keyword evidence="4 11" id="KW-0812">Transmembrane</keyword>
<keyword evidence="9" id="KW-0675">Receptor</keyword>
<dbReference type="Pfam" id="PF13306">
    <property type="entry name" value="LRR_5"/>
    <property type="match status" value="1"/>
</dbReference>
<dbReference type="InterPro" id="IPR026906">
    <property type="entry name" value="LRR_5"/>
</dbReference>
<dbReference type="PROSITE" id="PS51450">
    <property type="entry name" value="LRR"/>
    <property type="match status" value="5"/>
</dbReference>
<evidence type="ECO:0000256" key="11">
    <source>
        <dbReference type="SAM" id="Phobius"/>
    </source>
</evidence>
<dbReference type="FunFam" id="3.40.50.10140:FF:000021">
    <property type="entry name" value="Toll receptor 13"/>
    <property type="match status" value="1"/>
</dbReference>
<dbReference type="SMART" id="SM00369">
    <property type="entry name" value="LRR_TYP"/>
    <property type="match status" value="12"/>
</dbReference>
<dbReference type="PRINTS" id="PR00019">
    <property type="entry name" value="LEURICHRPT"/>
</dbReference>
<dbReference type="SMART" id="SM00082">
    <property type="entry name" value="LRRCT"/>
    <property type="match status" value="2"/>
</dbReference>
<feature type="domain" description="TIR" evidence="13">
    <location>
        <begin position="819"/>
        <end position="954"/>
    </location>
</feature>
<dbReference type="PANTHER" id="PTHR24365:SF541">
    <property type="entry name" value="PROTEIN TOLL-RELATED"/>
    <property type="match status" value="1"/>
</dbReference>
<proteinExistence type="inferred from homology"/>
<evidence type="ECO:0000256" key="10">
    <source>
        <dbReference type="ARBA" id="ARBA00023180"/>
    </source>
</evidence>
<gene>
    <name evidence="14" type="ORF">PSYICH_LOCUS14673</name>
</gene>
<dbReference type="InterPro" id="IPR032675">
    <property type="entry name" value="LRR_dom_sf"/>
</dbReference>
<keyword evidence="7 11" id="KW-1133">Transmembrane helix</keyword>
<name>A0A9P0D9L3_9CUCU</name>
<dbReference type="Pfam" id="PF13855">
    <property type="entry name" value="LRR_8"/>
    <property type="match status" value="2"/>
</dbReference>
<evidence type="ECO:0000256" key="12">
    <source>
        <dbReference type="SAM" id="SignalP"/>
    </source>
</evidence>
<keyword evidence="3" id="KW-0433">Leucine-rich repeat</keyword>
<protein>
    <recommendedName>
        <fullName evidence="13">TIR domain-containing protein</fullName>
    </recommendedName>
</protein>
<dbReference type="FunFam" id="3.80.10.10:FF:001164">
    <property type="entry name" value="GH01279p"/>
    <property type="match status" value="1"/>
</dbReference>
<evidence type="ECO:0000256" key="8">
    <source>
        <dbReference type="ARBA" id="ARBA00023136"/>
    </source>
</evidence>
<evidence type="ECO:0000313" key="14">
    <source>
        <dbReference type="EMBL" id="CAH1114176.1"/>
    </source>
</evidence>
<organism evidence="14 15">
    <name type="scientific">Psylliodes chrysocephalus</name>
    <dbReference type="NCBI Taxonomy" id="3402493"/>
    <lineage>
        <taxon>Eukaryota</taxon>
        <taxon>Metazoa</taxon>
        <taxon>Ecdysozoa</taxon>
        <taxon>Arthropoda</taxon>
        <taxon>Hexapoda</taxon>
        <taxon>Insecta</taxon>
        <taxon>Pterygota</taxon>
        <taxon>Neoptera</taxon>
        <taxon>Endopterygota</taxon>
        <taxon>Coleoptera</taxon>
        <taxon>Polyphaga</taxon>
        <taxon>Cucujiformia</taxon>
        <taxon>Chrysomeloidea</taxon>
        <taxon>Chrysomelidae</taxon>
        <taxon>Galerucinae</taxon>
        <taxon>Alticini</taxon>
        <taxon>Psylliodes</taxon>
    </lineage>
</organism>
<evidence type="ECO:0000256" key="3">
    <source>
        <dbReference type="ARBA" id="ARBA00022614"/>
    </source>
</evidence>
<feature type="signal peptide" evidence="12">
    <location>
        <begin position="1"/>
        <end position="20"/>
    </location>
</feature>
<evidence type="ECO:0000256" key="5">
    <source>
        <dbReference type="ARBA" id="ARBA00022729"/>
    </source>
</evidence>
<keyword evidence="6" id="KW-0677">Repeat</keyword>
<dbReference type="SMART" id="SM00255">
    <property type="entry name" value="TIR"/>
    <property type="match status" value="1"/>
</dbReference>
<dbReference type="InterPro" id="IPR001611">
    <property type="entry name" value="Leu-rich_rpt"/>
</dbReference>
<evidence type="ECO:0000259" key="13">
    <source>
        <dbReference type="PROSITE" id="PS50104"/>
    </source>
</evidence>
<evidence type="ECO:0000313" key="15">
    <source>
        <dbReference type="Proteomes" id="UP001153636"/>
    </source>
</evidence>
<evidence type="ECO:0000256" key="9">
    <source>
        <dbReference type="ARBA" id="ARBA00023170"/>
    </source>
</evidence>
<dbReference type="InterPro" id="IPR035897">
    <property type="entry name" value="Toll_tir_struct_dom_sf"/>
</dbReference>